<evidence type="ECO:0000256" key="2">
    <source>
        <dbReference type="ARBA" id="ARBA00022966"/>
    </source>
</evidence>
<dbReference type="PANTHER" id="PTHR11412:SF136">
    <property type="entry name" value="CD109 ANTIGEN"/>
    <property type="match status" value="1"/>
</dbReference>
<gene>
    <name evidence="4" type="ORF">AV274_4091</name>
</gene>
<organism evidence="4 5">
    <name type="scientific">Blastocystis sp. subtype 1 (strain ATCC 50177 / NandII)</name>
    <dbReference type="NCBI Taxonomy" id="478820"/>
    <lineage>
        <taxon>Eukaryota</taxon>
        <taxon>Sar</taxon>
        <taxon>Stramenopiles</taxon>
        <taxon>Bigyra</taxon>
        <taxon>Opalozoa</taxon>
        <taxon>Opalinata</taxon>
        <taxon>Blastocystidae</taxon>
        <taxon>Blastocystis</taxon>
    </lineage>
</organism>
<dbReference type="SUPFAM" id="SSF48239">
    <property type="entry name" value="Terpenoid cyclases/Protein prenyltransferases"/>
    <property type="match status" value="1"/>
</dbReference>
<dbReference type="STRING" id="478820.A0A196SAW8"/>
<evidence type="ECO:0000256" key="1">
    <source>
        <dbReference type="ARBA" id="ARBA00022729"/>
    </source>
</evidence>
<dbReference type="Gene3D" id="2.60.40.1930">
    <property type="match status" value="1"/>
</dbReference>
<feature type="domain" description="Alpha-macroglobulin-like TED" evidence="3">
    <location>
        <begin position="900"/>
        <end position="1183"/>
    </location>
</feature>
<dbReference type="InterPro" id="IPR011626">
    <property type="entry name" value="Alpha-macroglobulin_TED"/>
</dbReference>
<proteinExistence type="predicted"/>
<keyword evidence="5" id="KW-1185">Reference proteome</keyword>
<dbReference type="Pfam" id="PF07678">
    <property type="entry name" value="TED_complement"/>
    <property type="match status" value="1"/>
</dbReference>
<evidence type="ECO:0000313" key="5">
    <source>
        <dbReference type="Proteomes" id="UP000078348"/>
    </source>
</evidence>
<dbReference type="OrthoDB" id="206660at2759"/>
<dbReference type="SUPFAM" id="SSF49410">
    <property type="entry name" value="Alpha-macroglobulin receptor domain"/>
    <property type="match status" value="1"/>
</dbReference>
<comment type="caution">
    <text evidence="4">The sequence shown here is derived from an EMBL/GenBank/DDBJ whole genome shotgun (WGS) entry which is preliminary data.</text>
</comment>
<reference evidence="4 5" key="1">
    <citation type="submission" date="2016-05" db="EMBL/GenBank/DDBJ databases">
        <title>Nuclear genome of Blastocystis sp. subtype 1 NandII.</title>
        <authorList>
            <person name="Gentekaki E."/>
            <person name="Curtis B."/>
            <person name="Stairs C."/>
            <person name="Eme L."/>
            <person name="Herman E."/>
            <person name="Klimes V."/>
            <person name="Arias M.C."/>
            <person name="Elias M."/>
            <person name="Hilliou F."/>
            <person name="Klute M."/>
            <person name="Malik S.-B."/>
            <person name="Pightling A."/>
            <person name="Rachubinski R."/>
            <person name="Salas D."/>
            <person name="Schlacht A."/>
            <person name="Suga H."/>
            <person name="Archibald J."/>
            <person name="Ball S.G."/>
            <person name="Clark G."/>
            <person name="Dacks J."/>
            <person name="Van Der Giezen M."/>
            <person name="Tsaousis A."/>
            <person name="Roger A."/>
        </authorList>
    </citation>
    <scope>NUCLEOTIDE SEQUENCE [LARGE SCALE GENOMIC DNA]</scope>
    <source>
        <strain evidence="5">ATCC 50177 / NandII</strain>
    </source>
</reference>
<dbReference type="GO" id="GO:0005615">
    <property type="term" value="C:extracellular space"/>
    <property type="evidence" value="ECO:0007669"/>
    <property type="project" value="InterPro"/>
</dbReference>
<evidence type="ECO:0000259" key="3">
    <source>
        <dbReference type="Pfam" id="PF07678"/>
    </source>
</evidence>
<name>A0A196SAW8_BLAHN</name>
<dbReference type="InterPro" id="IPR047565">
    <property type="entry name" value="Alpha-macroglob_thiol-ester_cl"/>
</dbReference>
<dbReference type="EMBL" id="LXWW01000281">
    <property type="protein sequence ID" value="OAO14168.1"/>
    <property type="molecule type" value="Genomic_DNA"/>
</dbReference>
<dbReference type="InterPro" id="IPR008930">
    <property type="entry name" value="Terpenoid_cyclase/PrenylTrfase"/>
</dbReference>
<dbReference type="InterPro" id="IPR050473">
    <property type="entry name" value="A2M/Complement_sys"/>
</dbReference>
<dbReference type="Proteomes" id="UP000078348">
    <property type="component" value="Unassembled WGS sequence"/>
</dbReference>
<dbReference type="Gene3D" id="1.50.10.20">
    <property type="match status" value="1"/>
</dbReference>
<dbReference type="SMART" id="SM01419">
    <property type="entry name" value="Thiol-ester_cl"/>
    <property type="match status" value="1"/>
</dbReference>
<sequence length="1388" mass="153459">MNRKTTQYLKAGVVVFVLCFLSYRLGRLTNSASPTGEITAPAATITEPVKLVEEEQKDLSFENVRPIIQTDKEMYRPNEPIQVRSILLDGVTHKVVELPRSHSRVSWYIRYPDSNERDCYLQYREGVFSGKCFLQDRIEGLYKVCMRWEENAPGVCKDVVVNNYRKGRVHMEITLDKNTYNPGETAVATVHVSMLDGSKLGRHFVSFSSVINGVTHYLTQSRLDKNNTMSTSIPLPKEDTISAASVVVTMEINGEVETETKLLPLRSLRQLGVDFYPESGVMGCGAKNRVYYEAHDESGKPVRIRSELVKADGSVLGAMRDGEEGRGVTPAVTVSQGEKLALRVVEPPEFEGTLFPLPECEKTAVLSAEAKEGVVEATIATPVKGYFTVALKRMNATVAEKTVFCYANAPVAVRLPVGAQFGVLRVVLESRALPAATSACSTPFFYSERVVFLPPPAPTHFFSVQLANQTTVVDASDEITLHERAERRGVGMIAVVDKRDVQNTEEFSHQMMDAFLLDREVEGVTPAIRRVLHAANATEIDFVMGVQGWRRYVYACPSLLSAADYRIFVGNLTVKHGATWAVFGRRPLLMRARGMAREDMMDRAFGVMEEEAALPDDILLKGVPVALNAMPEKAMAMPAMPAMPEKAMAAAPAVPAVPEAAEKAVVLEPVLMTKRRYMPGWNTRREPTINRQAWIPVVSHAEAEGEGEHAIGRAVRVDIPAESVSEFLVREEVTLDMKAVSPFILHDTDRAQIPLNLYNHKETNISGLIVTKIGEERSEVAAEVAADGNLRRYVPLTASYSYEKKPQVTRRPTWELDAPIQYFPPQRTMLEVSYQLPNRIVSAEPVVVQTEPLAFPITHTALCVLRPNETISNVAGFSIGTGVAGFSTVRFNRLSQQRALLTSSLQALVKEPHGCFEQTSSTLYPMIFSLLYSSTTPAKAASFLASGVSRLLGYEVEGGGYSWFGSKPANEPLTAYGLLEFQELLRLQEERGLLEATQASLLREAVTRTTKWLLVKVDTVKDWFKDLSTEALDSFGYATENTTVAYLVYSLSAVVKEEGDVALLKRVALNLYGMREALDTYCLALLALALDNLKETEKVAELNTVLAGRMREEGWFEDGKDTITHSGKLGVVVETTALCGLSLLREKAKYAEAIQHVQWFLIRNNHDGFFATTQGTVLSLQFLVLSRSAEDADHPRLTYHLDGVETTVLPSVISSGTPHSEFLTVGQHAFAVSSTTPRRATELVELVVDTAVFEPPAGKSTLELAWKSSQQLRMAEGELKQCLLRVKNTGKGMTMLTTVLGLPGGVELQVEHMKQLQEDGEIAYFEKRGSSLLLYWTNVPAGFEKEVAIAFVGSVPGHFSGAASYVYEYYNKKNIRWIPGLSLDVLVR</sequence>
<dbReference type="InterPro" id="IPR036595">
    <property type="entry name" value="A-macroglobulin_rcpt-bd_sf"/>
</dbReference>
<accession>A0A196SAW8</accession>
<keyword evidence="2" id="KW-0882">Thioester bond</keyword>
<keyword evidence="1" id="KW-0732">Signal</keyword>
<protein>
    <submittedName>
        <fullName evidence="4">Large extracellular alpha-helical protein</fullName>
    </submittedName>
</protein>
<dbReference type="CDD" id="cd02891">
    <property type="entry name" value="A2M_like"/>
    <property type="match status" value="1"/>
</dbReference>
<evidence type="ECO:0000313" key="4">
    <source>
        <dbReference type="EMBL" id="OAO14168.1"/>
    </source>
</evidence>
<dbReference type="PANTHER" id="PTHR11412">
    <property type="entry name" value="MACROGLOBULIN / COMPLEMENT"/>
    <property type="match status" value="1"/>
</dbReference>